<organism evidence="1 2">
    <name type="scientific">Blattamonas nauphoetae</name>
    <dbReference type="NCBI Taxonomy" id="2049346"/>
    <lineage>
        <taxon>Eukaryota</taxon>
        <taxon>Metamonada</taxon>
        <taxon>Preaxostyla</taxon>
        <taxon>Oxymonadida</taxon>
        <taxon>Blattamonas</taxon>
    </lineage>
</organism>
<sequence length="131" mass="14877">MGQRVGRMLGGEDDEDVFTLNNTREDSVDEQGQSVLRAGCPKRVRIDLILLHVGASGVEVVRYIEMNEANETDIRLQTRCLCVIQFVSDLRSESTRMWGSRRETPEWIESDNEEEGSCAIHFCKDHSTIDS</sequence>
<evidence type="ECO:0000313" key="2">
    <source>
        <dbReference type="Proteomes" id="UP001281761"/>
    </source>
</evidence>
<dbReference type="Proteomes" id="UP001281761">
    <property type="component" value="Unassembled WGS sequence"/>
</dbReference>
<protein>
    <submittedName>
        <fullName evidence="1">Uncharacterized protein</fullName>
    </submittedName>
</protein>
<reference evidence="1 2" key="1">
    <citation type="journal article" date="2022" name="bioRxiv">
        <title>Genomics of Preaxostyla Flagellates Illuminates Evolutionary Transitions and the Path Towards Mitochondrial Loss.</title>
        <authorList>
            <person name="Novak L.V.F."/>
            <person name="Treitli S.C."/>
            <person name="Pyrih J."/>
            <person name="Halakuc P."/>
            <person name="Pipaliya S.V."/>
            <person name="Vacek V."/>
            <person name="Brzon O."/>
            <person name="Soukal P."/>
            <person name="Eme L."/>
            <person name="Dacks J.B."/>
            <person name="Karnkowska A."/>
            <person name="Elias M."/>
            <person name="Hampl V."/>
        </authorList>
    </citation>
    <scope>NUCLEOTIDE SEQUENCE [LARGE SCALE GENOMIC DNA]</scope>
    <source>
        <strain evidence="1">NAU3</strain>
        <tissue evidence="1">Gut</tissue>
    </source>
</reference>
<evidence type="ECO:0000313" key="1">
    <source>
        <dbReference type="EMBL" id="KAK2940544.1"/>
    </source>
</evidence>
<name>A0ABQ9WM72_9EUKA</name>
<dbReference type="EMBL" id="JARBJD010000656">
    <property type="protein sequence ID" value="KAK2940544.1"/>
    <property type="molecule type" value="Genomic_DNA"/>
</dbReference>
<comment type="caution">
    <text evidence="1">The sequence shown here is derived from an EMBL/GenBank/DDBJ whole genome shotgun (WGS) entry which is preliminary data.</text>
</comment>
<keyword evidence="2" id="KW-1185">Reference proteome</keyword>
<proteinExistence type="predicted"/>
<accession>A0ABQ9WM72</accession>
<gene>
    <name evidence="1" type="ORF">BLNAU_24543</name>
</gene>